<name>A0A834P6F1_VESPE</name>
<gene>
    <name evidence="2" type="ORF">H0235_006241</name>
</gene>
<sequence length="158" mass="18682">MRCLFRIRRVVDDDDEEDDEDEDEDEEDKDNEEDEDDDEDEENEDEDEDEEDDEDEDNDEDEEDEDNDEDDDEDEEDDDYERLQRRRGRPKNSERINAQIWREALREGASKPRGSLKCKLTYAGGVSAAKEERPMGSVRPFLEGSLKQPCSKLWQHSV</sequence>
<organism evidence="2 3">
    <name type="scientific">Vespula pensylvanica</name>
    <name type="common">Western yellow jacket</name>
    <name type="synonym">Wasp</name>
    <dbReference type="NCBI Taxonomy" id="30213"/>
    <lineage>
        <taxon>Eukaryota</taxon>
        <taxon>Metazoa</taxon>
        <taxon>Ecdysozoa</taxon>
        <taxon>Arthropoda</taxon>
        <taxon>Hexapoda</taxon>
        <taxon>Insecta</taxon>
        <taxon>Pterygota</taxon>
        <taxon>Neoptera</taxon>
        <taxon>Endopterygota</taxon>
        <taxon>Hymenoptera</taxon>
        <taxon>Apocrita</taxon>
        <taxon>Aculeata</taxon>
        <taxon>Vespoidea</taxon>
        <taxon>Vespidae</taxon>
        <taxon>Vespinae</taxon>
        <taxon>Vespula</taxon>
    </lineage>
</organism>
<evidence type="ECO:0000313" key="3">
    <source>
        <dbReference type="Proteomes" id="UP000600918"/>
    </source>
</evidence>
<evidence type="ECO:0000313" key="2">
    <source>
        <dbReference type="EMBL" id="KAF7429843.1"/>
    </source>
</evidence>
<feature type="compositionally biased region" description="Acidic residues" evidence="1">
    <location>
        <begin position="12"/>
        <end position="80"/>
    </location>
</feature>
<dbReference type="AlphaFoldDB" id="A0A834P6F1"/>
<protein>
    <submittedName>
        <fullName evidence="2">Uncharacterized protein</fullName>
    </submittedName>
</protein>
<dbReference type="Proteomes" id="UP000600918">
    <property type="component" value="Unassembled WGS sequence"/>
</dbReference>
<evidence type="ECO:0000256" key="1">
    <source>
        <dbReference type="SAM" id="MobiDB-lite"/>
    </source>
</evidence>
<feature type="region of interest" description="Disordered" evidence="1">
    <location>
        <begin position="1"/>
        <end position="98"/>
    </location>
</feature>
<dbReference type="EMBL" id="JACSDY010000004">
    <property type="protein sequence ID" value="KAF7429843.1"/>
    <property type="molecule type" value="Genomic_DNA"/>
</dbReference>
<comment type="caution">
    <text evidence="2">The sequence shown here is derived from an EMBL/GenBank/DDBJ whole genome shotgun (WGS) entry which is preliminary data.</text>
</comment>
<keyword evidence="3" id="KW-1185">Reference proteome</keyword>
<accession>A0A834P6F1</accession>
<reference evidence="2" key="1">
    <citation type="journal article" date="2020" name="G3 (Bethesda)">
        <title>High-Quality Assemblies for Three Invasive Social Wasps from the &lt;i&gt;Vespula&lt;/i&gt; Genus.</title>
        <authorList>
            <person name="Harrop T.W.R."/>
            <person name="Guhlin J."/>
            <person name="McLaughlin G.M."/>
            <person name="Permina E."/>
            <person name="Stockwell P."/>
            <person name="Gilligan J."/>
            <person name="Le Lec M.F."/>
            <person name="Gruber M.A.M."/>
            <person name="Quinn O."/>
            <person name="Lovegrove M."/>
            <person name="Duncan E.J."/>
            <person name="Remnant E.J."/>
            <person name="Van Eeckhoven J."/>
            <person name="Graham B."/>
            <person name="Knapp R.A."/>
            <person name="Langford K.W."/>
            <person name="Kronenberg Z."/>
            <person name="Press M.O."/>
            <person name="Eacker S.M."/>
            <person name="Wilson-Rankin E.E."/>
            <person name="Purcell J."/>
            <person name="Lester P.J."/>
            <person name="Dearden P.K."/>
        </authorList>
    </citation>
    <scope>NUCLEOTIDE SEQUENCE</scope>
    <source>
        <strain evidence="2">Volc-1</strain>
    </source>
</reference>
<proteinExistence type="predicted"/>